<proteinExistence type="predicted"/>
<sequence length="150" mass="16955">MACLVCLLSDLQESTRTHRRRWVGARRCGELGLLRLNAWQPDTGVVPTIGDRPRSESNVLVFFYLLFLCYFYCYFFFYPPVSPAYTGGTRCMDSMGAINWPWSSQKVILQFIFGSDVGSCTSLSSGTTRQENTRAKRADVELYPSPATLP</sequence>
<keyword evidence="1" id="KW-1133">Transmembrane helix</keyword>
<dbReference type="EMBL" id="JAZHXJ010002389">
    <property type="protein sequence ID" value="KAL1839058.1"/>
    <property type="molecule type" value="Genomic_DNA"/>
</dbReference>
<evidence type="ECO:0000313" key="3">
    <source>
        <dbReference type="Proteomes" id="UP001586593"/>
    </source>
</evidence>
<protein>
    <submittedName>
        <fullName evidence="2">Uncharacterized protein</fullName>
    </submittedName>
</protein>
<evidence type="ECO:0000256" key="1">
    <source>
        <dbReference type="SAM" id="Phobius"/>
    </source>
</evidence>
<feature type="transmembrane region" description="Helical" evidence="1">
    <location>
        <begin position="59"/>
        <end position="77"/>
    </location>
</feature>
<comment type="caution">
    <text evidence="2">The sequence shown here is derived from an EMBL/GenBank/DDBJ whole genome shotgun (WGS) entry which is preliminary data.</text>
</comment>
<organism evidence="2 3">
    <name type="scientific">Phialemonium thermophilum</name>
    <dbReference type="NCBI Taxonomy" id="223376"/>
    <lineage>
        <taxon>Eukaryota</taxon>
        <taxon>Fungi</taxon>
        <taxon>Dikarya</taxon>
        <taxon>Ascomycota</taxon>
        <taxon>Pezizomycotina</taxon>
        <taxon>Sordariomycetes</taxon>
        <taxon>Sordariomycetidae</taxon>
        <taxon>Cephalothecales</taxon>
        <taxon>Cephalothecaceae</taxon>
        <taxon>Phialemonium</taxon>
    </lineage>
</organism>
<gene>
    <name evidence="2" type="ORF">VTK73DRAFT_4141</name>
</gene>
<evidence type="ECO:0000313" key="2">
    <source>
        <dbReference type="EMBL" id="KAL1839058.1"/>
    </source>
</evidence>
<keyword evidence="1" id="KW-0472">Membrane</keyword>
<keyword evidence="1" id="KW-0812">Transmembrane</keyword>
<name>A0ABR3VCX2_9PEZI</name>
<accession>A0ABR3VCX2</accession>
<keyword evidence="3" id="KW-1185">Reference proteome</keyword>
<reference evidence="2 3" key="1">
    <citation type="journal article" date="2024" name="Commun. Biol.">
        <title>Comparative genomic analysis of thermophilic fungi reveals convergent evolutionary adaptations and gene losses.</title>
        <authorList>
            <person name="Steindorff A.S."/>
            <person name="Aguilar-Pontes M.V."/>
            <person name="Robinson A.J."/>
            <person name="Andreopoulos B."/>
            <person name="LaButti K."/>
            <person name="Kuo A."/>
            <person name="Mondo S."/>
            <person name="Riley R."/>
            <person name="Otillar R."/>
            <person name="Haridas S."/>
            <person name="Lipzen A."/>
            <person name="Grimwood J."/>
            <person name="Schmutz J."/>
            <person name="Clum A."/>
            <person name="Reid I.D."/>
            <person name="Moisan M.C."/>
            <person name="Butler G."/>
            <person name="Nguyen T.T.M."/>
            <person name="Dewar K."/>
            <person name="Conant G."/>
            <person name="Drula E."/>
            <person name="Henrissat B."/>
            <person name="Hansel C."/>
            <person name="Singer S."/>
            <person name="Hutchinson M.I."/>
            <person name="de Vries R.P."/>
            <person name="Natvig D.O."/>
            <person name="Powell A.J."/>
            <person name="Tsang A."/>
            <person name="Grigoriev I.V."/>
        </authorList>
    </citation>
    <scope>NUCLEOTIDE SEQUENCE [LARGE SCALE GENOMIC DNA]</scope>
    <source>
        <strain evidence="2 3">ATCC 24622</strain>
    </source>
</reference>
<dbReference type="Proteomes" id="UP001586593">
    <property type="component" value="Unassembled WGS sequence"/>
</dbReference>